<evidence type="ECO:0000256" key="1">
    <source>
        <dbReference type="SAM" id="Phobius"/>
    </source>
</evidence>
<keyword evidence="1" id="KW-0472">Membrane</keyword>
<reference evidence="2" key="1">
    <citation type="submission" date="2014-09" db="EMBL/GenBank/DDBJ databases">
        <authorList>
            <person name="Magalhaes I.L.F."/>
            <person name="Oliveira U."/>
            <person name="Santos F.R."/>
            <person name="Vidigal T.H.D.A."/>
            <person name="Brescovit A.D."/>
            <person name="Santos A.J."/>
        </authorList>
    </citation>
    <scope>NUCLEOTIDE SEQUENCE</scope>
    <source>
        <tissue evidence="2">Shoot tissue taken approximately 20 cm above the soil surface</tissue>
    </source>
</reference>
<keyword evidence="1" id="KW-0812">Transmembrane</keyword>
<organism evidence="2">
    <name type="scientific">Arundo donax</name>
    <name type="common">Giant reed</name>
    <name type="synonym">Donax arundinaceus</name>
    <dbReference type="NCBI Taxonomy" id="35708"/>
    <lineage>
        <taxon>Eukaryota</taxon>
        <taxon>Viridiplantae</taxon>
        <taxon>Streptophyta</taxon>
        <taxon>Embryophyta</taxon>
        <taxon>Tracheophyta</taxon>
        <taxon>Spermatophyta</taxon>
        <taxon>Magnoliopsida</taxon>
        <taxon>Liliopsida</taxon>
        <taxon>Poales</taxon>
        <taxon>Poaceae</taxon>
        <taxon>PACMAD clade</taxon>
        <taxon>Arundinoideae</taxon>
        <taxon>Arundineae</taxon>
        <taxon>Arundo</taxon>
    </lineage>
</organism>
<name>A0A0A9EMQ2_ARUDO</name>
<reference evidence="2" key="2">
    <citation type="journal article" date="2015" name="Data Brief">
        <title>Shoot transcriptome of the giant reed, Arundo donax.</title>
        <authorList>
            <person name="Barrero R.A."/>
            <person name="Guerrero F.D."/>
            <person name="Moolhuijzen P."/>
            <person name="Goolsby J.A."/>
            <person name="Tidwell J."/>
            <person name="Bellgard S.E."/>
            <person name="Bellgard M.I."/>
        </authorList>
    </citation>
    <scope>NUCLEOTIDE SEQUENCE</scope>
    <source>
        <tissue evidence="2">Shoot tissue taken approximately 20 cm above the soil surface</tissue>
    </source>
</reference>
<evidence type="ECO:0000313" key="2">
    <source>
        <dbReference type="EMBL" id="JAE01397.1"/>
    </source>
</evidence>
<accession>A0A0A9EMQ2</accession>
<keyword evidence="1" id="KW-1133">Transmembrane helix</keyword>
<sequence length="86" mass="9573">MLLNGLTRCSAPLVLSSRDSLVQHLPLLWVKCSMFSTTGIPMKWRRRLSYMCSSILAQAYMLSLLILCSIISSVSWEKILQPGLGG</sequence>
<protein>
    <submittedName>
        <fullName evidence="2">Uncharacterized protein</fullName>
    </submittedName>
</protein>
<proteinExistence type="predicted"/>
<feature type="transmembrane region" description="Helical" evidence="1">
    <location>
        <begin position="55"/>
        <end position="76"/>
    </location>
</feature>
<dbReference type="AlphaFoldDB" id="A0A0A9EMQ2"/>
<dbReference type="EMBL" id="GBRH01196499">
    <property type="protein sequence ID" value="JAE01397.1"/>
    <property type="molecule type" value="Transcribed_RNA"/>
</dbReference>